<feature type="signal peptide" evidence="1">
    <location>
        <begin position="1"/>
        <end position="19"/>
    </location>
</feature>
<dbReference type="AlphaFoldDB" id="A0AAD4IBB9"/>
<dbReference type="Proteomes" id="UP001199106">
    <property type="component" value="Unassembled WGS sequence"/>
</dbReference>
<name>A0AAD4IBB9_9PLEO</name>
<evidence type="ECO:0000256" key="1">
    <source>
        <dbReference type="SAM" id="SignalP"/>
    </source>
</evidence>
<evidence type="ECO:0000313" key="2">
    <source>
        <dbReference type="EMBL" id="KAG9191383.1"/>
    </source>
</evidence>
<keyword evidence="1" id="KW-0732">Signal</keyword>
<gene>
    <name evidence="2" type="ORF">G6011_09471</name>
</gene>
<feature type="chain" id="PRO_5042189253" evidence="1">
    <location>
        <begin position="20"/>
        <end position="71"/>
    </location>
</feature>
<accession>A0AAD4IBB9</accession>
<proteinExistence type="predicted"/>
<organism evidence="2 3">
    <name type="scientific">Alternaria panax</name>
    <dbReference type="NCBI Taxonomy" id="48097"/>
    <lineage>
        <taxon>Eukaryota</taxon>
        <taxon>Fungi</taxon>
        <taxon>Dikarya</taxon>
        <taxon>Ascomycota</taxon>
        <taxon>Pezizomycotina</taxon>
        <taxon>Dothideomycetes</taxon>
        <taxon>Pleosporomycetidae</taxon>
        <taxon>Pleosporales</taxon>
        <taxon>Pleosporineae</taxon>
        <taxon>Pleosporaceae</taxon>
        <taxon>Alternaria</taxon>
        <taxon>Alternaria sect. Panax</taxon>
    </lineage>
</organism>
<evidence type="ECO:0000313" key="3">
    <source>
        <dbReference type="Proteomes" id="UP001199106"/>
    </source>
</evidence>
<dbReference type="EMBL" id="JAANER010000004">
    <property type="protein sequence ID" value="KAG9191383.1"/>
    <property type="molecule type" value="Genomic_DNA"/>
</dbReference>
<keyword evidence="3" id="KW-1185">Reference proteome</keyword>
<comment type="caution">
    <text evidence="2">The sequence shown here is derived from an EMBL/GenBank/DDBJ whole genome shotgun (WGS) entry which is preliminary data.</text>
</comment>
<sequence>MQLSVLFSVLAATVAVTSASDVYGACIPEKDCCFSTKGACQRQSNFAVERYYECGNVKLCPALGVSVRDCR</sequence>
<reference evidence="2" key="1">
    <citation type="submission" date="2021-07" db="EMBL/GenBank/DDBJ databases">
        <title>Genome Resource of American Ginseng Black Spot Pathogen Alternaria panax.</title>
        <authorList>
            <person name="Qiu C."/>
            <person name="Wang W."/>
            <person name="Liu Z."/>
        </authorList>
    </citation>
    <scope>NUCLEOTIDE SEQUENCE</scope>
    <source>
        <strain evidence="2">BNCC115425</strain>
    </source>
</reference>
<protein>
    <submittedName>
        <fullName evidence="2">Uncharacterized protein</fullName>
    </submittedName>
</protein>